<dbReference type="PANTHER" id="PTHR11895">
    <property type="entry name" value="TRANSAMIDASE"/>
    <property type="match status" value="1"/>
</dbReference>
<protein>
    <submittedName>
        <fullName evidence="3">Aspartyl-tRNA(Asn)/glutamyl-tRNA(Gln) amidotransferase subunit A</fullName>
    </submittedName>
</protein>
<organism evidence="3 4">
    <name type="scientific">Kitasatospora cineracea</name>
    <dbReference type="NCBI Taxonomy" id="88074"/>
    <lineage>
        <taxon>Bacteria</taxon>
        <taxon>Bacillati</taxon>
        <taxon>Actinomycetota</taxon>
        <taxon>Actinomycetes</taxon>
        <taxon>Kitasatosporales</taxon>
        <taxon>Streptomycetaceae</taxon>
        <taxon>Kitasatospora</taxon>
    </lineage>
</organism>
<keyword evidence="3" id="KW-0808">Transferase</keyword>
<dbReference type="InterPro" id="IPR023631">
    <property type="entry name" value="Amidase_dom"/>
</dbReference>
<feature type="domain" description="Amidase" evidence="2">
    <location>
        <begin position="30"/>
        <end position="466"/>
    </location>
</feature>
<dbReference type="Gene3D" id="3.90.1300.10">
    <property type="entry name" value="Amidase signature (AS) domain"/>
    <property type="match status" value="1"/>
</dbReference>
<dbReference type="GO" id="GO:0016740">
    <property type="term" value="F:transferase activity"/>
    <property type="evidence" value="ECO:0007669"/>
    <property type="project" value="UniProtKB-KW"/>
</dbReference>
<dbReference type="RefSeq" id="WP_123559153.1">
    <property type="nucleotide sequence ID" value="NZ_RJVJ01000001.1"/>
</dbReference>
<dbReference type="PANTHER" id="PTHR11895:SF7">
    <property type="entry name" value="GLUTAMYL-TRNA(GLN) AMIDOTRANSFERASE SUBUNIT A, MITOCHONDRIAL"/>
    <property type="match status" value="1"/>
</dbReference>
<name>A0A8G1URI6_9ACTN</name>
<evidence type="ECO:0000313" key="4">
    <source>
        <dbReference type="Proteomes" id="UP000267408"/>
    </source>
</evidence>
<dbReference type="Proteomes" id="UP000267408">
    <property type="component" value="Unassembled WGS sequence"/>
</dbReference>
<dbReference type="EMBL" id="RJVJ01000001">
    <property type="protein sequence ID" value="ROR46509.1"/>
    <property type="molecule type" value="Genomic_DNA"/>
</dbReference>
<dbReference type="InterPro" id="IPR036928">
    <property type="entry name" value="AS_sf"/>
</dbReference>
<evidence type="ECO:0000313" key="3">
    <source>
        <dbReference type="EMBL" id="ROR46509.1"/>
    </source>
</evidence>
<proteinExistence type="inferred from homology"/>
<comment type="similarity">
    <text evidence="1">Belongs to the amidase family.</text>
</comment>
<evidence type="ECO:0000259" key="2">
    <source>
        <dbReference type="Pfam" id="PF01425"/>
    </source>
</evidence>
<dbReference type="Pfam" id="PF01425">
    <property type="entry name" value="Amidase"/>
    <property type="match status" value="1"/>
</dbReference>
<evidence type="ECO:0000256" key="1">
    <source>
        <dbReference type="ARBA" id="ARBA00009199"/>
    </source>
</evidence>
<dbReference type="InterPro" id="IPR020556">
    <property type="entry name" value="Amidase_CS"/>
</dbReference>
<dbReference type="PROSITE" id="PS00571">
    <property type="entry name" value="AMIDASES"/>
    <property type="match status" value="1"/>
</dbReference>
<dbReference type="AlphaFoldDB" id="A0A8G1URI6"/>
<dbReference type="OrthoDB" id="5175573at2"/>
<accession>A0A8G1URI6</accession>
<dbReference type="SUPFAM" id="SSF75304">
    <property type="entry name" value="Amidase signature (AS) enzymes"/>
    <property type="match status" value="1"/>
</dbReference>
<comment type="caution">
    <text evidence="3">The sequence shown here is derived from an EMBL/GenBank/DDBJ whole genome shotgun (WGS) entry which is preliminary data.</text>
</comment>
<reference evidence="3 4" key="1">
    <citation type="submission" date="2018-11" db="EMBL/GenBank/DDBJ databases">
        <title>Sequencing the genomes of 1000 actinobacteria strains.</title>
        <authorList>
            <person name="Klenk H.-P."/>
        </authorList>
    </citation>
    <scope>NUCLEOTIDE SEQUENCE [LARGE SCALE GENOMIC DNA]</scope>
    <source>
        <strain evidence="3 4">DSM 44780</strain>
    </source>
</reference>
<gene>
    <name evidence="3" type="ORF">EDD39_4784</name>
</gene>
<sequence length="485" mass="50920">MSVSSNDDLCFTPANELAALIRKRELSPVELTEAVLDRIDRVGGQVNAYVTVVADQAREAAARAADDVVRLPAEELGALHGVPVSIKDLTPTKGIRTTYGSAFFQDHVPDEDAILVTRIRQAGAVLLGKTTTPEFGLHSVTEPELTGITRNPWNPERTVGGSSGGAAAAVAAGISPLATGSDGGGSIRVPAALCGVVGHKITPGLIPLLGDSSPWDNVTVVGPITRTVADNALLLDVMCGPDPMQPFSLPTRIDFTGALKGASVAGLCIAYSRDLGNGPVEPEVARVFEESLRALEQAGAHLEEVSISLPDPLEYFAMFWGPQSVLELGEVPREMLPPHIAEILDKSAQMSATDFVQAAFGLRGDIYQAFAQIFTGHDLFVWPTTKMTAFPHVGDLGGPTHVAGVEVVGYDGWSDASVRALQNQLFTEAVSHGGFPAITVPAGFSSDGLPVGLQIAAPQWADAAVLRAAAAFEAARPWAHLRPVL</sequence>
<dbReference type="InterPro" id="IPR000120">
    <property type="entry name" value="Amidase"/>
</dbReference>